<dbReference type="Pfam" id="PF13374">
    <property type="entry name" value="TPR_10"/>
    <property type="match status" value="3"/>
</dbReference>
<organism evidence="2 3">
    <name type="scientific">Mycena venus</name>
    <dbReference type="NCBI Taxonomy" id="2733690"/>
    <lineage>
        <taxon>Eukaryota</taxon>
        <taxon>Fungi</taxon>
        <taxon>Dikarya</taxon>
        <taxon>Basidiomycota</taxon>
        <taxon>Agaricomycotina</taxon>
        <taxon>Agaricomycetes</taxon>
        <taxon>Agaricomycetidae</taxon>
        <taxon>Agaricales</taxon>
        <taxon>Marasmiineae</taxon>
        <taxon>Mycenaceae</taxon>
        <taxon>Mycena</taxon>
    </lineage>
</organism>
<dbReference type="Proteomes" id="UP000620124">
    <property type="component" value="Unassembled WGS sequence"/>
</dbReference>
<evidence type="ECO:0000313" key="2">
    <source>
        <dbReference type="EMBL" id="KAF7354370.1"/>
    </source>
</evidence>
<sequence>MSLREHRVMSEDLDKEIIYQRDALSLCEPSHPNRSSSLNNLAVAIWKRYRQQRQTRDINEAIELHREALALRQSPHPDRSSSLNNLAIAFITRFEQQGDTRDIDEAIELLGQAMALGTIPHPDRDRSLNNLANAFFTRFGQLGYASDIETAILLHREALALRDPPHPERGRSLNNLASVICTRFRQRGETGDIDEAIELHREALALYGQSHPSRGHSLNNLATAVLTRFEHQGSTKDVEEAIELYEEALILCIPSHPNRSRTLNNLADAVFTRFRQQGETKDINRAIELHRQALTLCAPPHADRGMVLSNLAVVLFTRFGEQGDTQDIDEAIDLHREALSLREAPHPDRSGFLNNLANAILTRFELQGDTRDINEAIKLHSEALALREPPHSDRSGSLNNLAAALYTRFQQFEDSKDLNLAIELSRESLSLRELPHPDRGTSLNNLATAVRIRFDQQGDIEDIDEAIELHREALVLQVPPHPGHARRLNNLATALLTRLEKQRDTRDLEEAIELYRKTLIFCAPPHPYRGSSLHSLAMCLVITYKVTRDNRDLERACELFQEAVAYSSSSPSTRFHHAWSWAHYMAEDCPTSSLTAYHAAIELLPQLAALDLDLPSRQRVFSNLTKTSLPSEAAACAVGLCQYNTAVELLEASRSIFWSQAINLRTPLDDLATIHSDLSTQLKCLAKELERASFRDTSRDISTDGQHRIRSIESEGARCREINKKWEQTIKEVQSLPGFGHFMRPKSIAALQQAAESGPIVFLTTTDFACFALIVTLSIDVQYVKLPEVLLPEVRVLAELSRGLSNQAFDFDTFIKTRRPGSHLPNGSQLEARLCAGREGTVKLDQNEVFRALLAEIWNGVAKPVLKVLKLQKSVHPPRLWWCPTGPFGLLPLHAAGIYAKDKTECVSDYVVSSYTPTLTALLDPPSATATPFKMTAVIQPQVPDCSPLPGARKELAQIADKVPNQWLTQLVEPTVGTALSHLRESSIVHVACHGVQDLNQPLDSGLILADGHLKVVDIMRQRDSLNLNKSMSLAFLSACETAKADKVMPDESIHLAATMIFAGFRGVVATMWTMDDRDGPKIASTFYEHLLKSCDPNSNPPILPDLKQAAKALHLAVAQLREEPDIPFRRWVPFVHYGL</sequence>
<dbReference type="SUPFAM" id="SSF48452">
    <property type="entry name" value="TPR-like"/>
    <property type="match status" value="3"/>
</dbReference>
<reference evidence="2" key="1">
    <citation type="submission" date="2020-05" db="EMBL/GenBank/DDBJ databases">
        <title>Mycena genomes resolve the evolution of fungal bioluminescence.</title>
        <authorList>
            <person name="Tsai I.J."/>
        </authorList>
    </citation>
    <scope>NUCLEOTIDE SEQUENCE</scope>
    <source>
        <strain evidence="2">CCC161011</strain>
    </source>
</reference>
<dbReference type="InterPro" id="IPR011990">
    <property type="entry name" value="TPR-like_helical_dom_sf"/>
</dbReference>
<dbReference type="PANTHER" id="PTHR19959:SF119">
    <property type="entry name" value="FUNGAL LIPASE-LIKE DOMAIN-CONTAINING PROTEIN"/>
    <property type="match status" value="1"/>
</dbReference>
<dbReference type="PANTHER" id="PTHR19959">
    <property type="entry name" value="KINESIN LIGHT CHAIN"/>
    <property type="match status" value="1"/>
</dbReference>
<keyword evidence="3" id="KW-1185">Reference proteome</keyword>
<dbReference type="SUPFAM" id="SSF81901">
    <property type="entry name" value="HCP-like"/>
    <property type="match status" value="1"/>
</dbReference>
<protein>
    <submittedName>
        <fullName evidence="2">CHAT domain-containing protein</fullName>
    </submittedName>
</protein>
<accession>A0A8H7CXY3</accession>
<dbReference type="Pfam" id="PF12770">
    <property type="entry name" value="CHAT"/>
    <property type="match status" value="1"/>
</dbReference>
<dbReference type="Pfam" id="PF08238">
    <property type="entry name" value="Sel1"/>
    <property type="match status" value="3"/>
</dbReference>
<evidence type="ECO:0000313" key="3">
    <source>
        <dbReference type="Proteomes" id="UP000620124"/>
    </source>
</evidence>
<dbReference type="Gene3D" id="1.25.40.10">
    <property type="entry name" value="Tetratricopeptide repeat domain"/>
    <property type="match status" value="4"/>
</dbReference>
<evidence type="ECO:0000259" key="1">
    <source>
        <dbReference type="Pfam" id="PF12770"/>
    </source>
</evidence>
<dbReference type="InterPro" id="IPR024983">
    <property type="entry name" value="CHAT_dom"/>
</dbReference>
<dbReference type="InterPro" id="IPR006597">
    <property type="entry name" value="Sel1-like"/>
</dbReference>
<dbReference type="EMBL" id="JACAZI010000008">
    <property type="protein sequence ID" value="KAF7354370.1"/>
    <property type="molecule type" value="Genomic_DNA"/>
</dbReference>
<name>A0A8H7CXY3_9AGAR</name>
<feature type="domain" description="CHAT" evidence="1">
    <location>
        <begin position="852"/>
        <end position="1139"/>
    </location>
</feature>
<gene>
    <name evidence="2" type="ORF">MVEN_01125600</name>
</gene>
<comment type="caution">
    <text evidence="2">The sequence shown here is derived from an EMBL/GenBank/DDBJ whole genome shotgun (WGS) entry which is preliminary data.</text>
</comment>
<dbReference type="AlphaFoldDB" id="A0A8H7CXY3"/>
<proteinExistence type="predicted"/>
<dbReference type="OrthoDB" id="9991317at2759"/>